<protein>
    <submittedName>
        <fullName evidence="3">Oxidoreductase SadH</fullName>
        <ecNumber evidence="3">1.-.-.-</ecNumber>
    </submittedName>
</protein>
<dbReference type="Pfam" id="PF00106">
    <property type="entry name" value="adh_short"/>
    <property type="match status" value="1"/>
</dbReference>
<keyword evidence="4" id="KW-1185">Reference proteome</keyword>
<accession>A0ABZ0SFZ6</accession>
<dbReference type="Proteomes" id="UP001432180">
    <property type="component" value="Chromosome"/>
</dbReference>
<evidence type="ECO:0000313" key="4">
    <source>
        <dbReference type="Proteomes" id="UP001432180"/>
    </source>
</evidence>
<dbReference type="InterPro" id="IPR002347">
    <property type="entry name" value="SDR_fam"/>
</dbReference>
<dbReference type="InterPro" id="IPR020904">
    <property type="entry name" value="Sc_DH/Rdtase_CS"/>
</dbReference>
<dbReference type="Gene3D" id="3.40.50.720">
    <property type="entry name" value="NAD(P)-binding Rossmann-like Domain"/>
    <property type="match status" value="1"/>
</dbReference>
<dbReference type="EC" id="1.-.-.-" evidence="3"/>
<dbReference type="PANTHER" id="PTHR44169">
    <property type="entry name" value="NADPH-DEPENDENT 1-ACYLDIHYDROXYACETONE PHOSPHATE REDUCTASE"/>
    <property type="match status" value="1"/>
</dbReference>
<name>A0ABZ0SFZ6_9GAMM</name>
<organism evidence="3 4">
    <name type="scientific">Thiorhodovibrio winogradskyi</name>
    <dbReference type="NCBI Taxonomy" id="77007"/>
    <lineage>
        <taxon>Bacteria</taxon>
        <taxon>Pseudomonadati</taxon>
        <taxon>Pseudomonadota</taxon>
        <taxon>Gammaproteobacteria</taxon>
        <taxon>Chromatiales</taxon>
        <taxon>Chromatiaceae</taxon>
        <taxon>Thiorhodovibrio</taxon>
    </lineage>
</organism>
<dbReference type="PRINTS" id="PR00081">
    <property type="entry name" value="GDHRDH"/>
</dbReference>
<comment type="similarity">
    <text evidence="1">Belongs to the short-chain dehydrogenases/reductases (SDR) family.</text>
</comment>
<keyword evidence="2 3" id="KW-0560">Oxidoreductase</keyword>
<dbReference type="EMBL" id="CP121472">
    <property type="protein sequence ID" value="WPL19462.1"/>
    <property type="molecule type" value="Genomic_DNA"/>
</dbReference>
<dbReference type="PANTHER" id="PTHR44169:SF6">
    <property type="entry name" value="NADPH-DEPENDENT 1-ACYLDIHYDROXYACETONE PHOSPHATE REDUCTASE"/>
    <property type="match status" value="1"/>
</dbReference>
<dbReference type="RefSeq" id="WP_328985205.1">
    <property type="nucleotide sequence ID" value="NZ_CP121472.1"/>
</dbReference>
<reference evidence="3 4" key="1">
    <citation type="journal article" date="2023" name="Microorganisms">
        <title>Thiorhodovibrio frisius and Trv. litoralis spp. nov., Two Novel Members from a Clade of Fastidious Purple Sulfur Bacteria That Exhibit Unique Red-Shifted Light-Harvesting Capabilities.</title>
        <authorList>
            <person name="Methner A."/>
            <person name="Kuzyk S.B."/>
            <person name="Petersen J."/>
            <person name="Bauer S."/>
            <person name="Brinkmann H."/>
            <person name="Sichau K."/>
            <person name="Wanner G."/>
            <person name="Wolf J."/>
            <person name="Neumann-Schaal M."/>
            <person name="Henke P."/>
            <person name="Tank M."/>
            <person name="Sproer C."/>
            <person name="Bunk B."/>
            <person name="Overmann J."/>
        </authorList>
    </citation>
    <scope>NUCLEOTIDE SEQUENCE [LARGE SCALE GENOMIC DNA]</scope>
    <source>
        <strain evidence="3 4">DSM 6702</strain>
    </source>
</reference>
<evidence type="ECO:0000256" key="2">
    <source>
        <dbReference type="ARBA" id="ARBA00023002"/>
    </source>
</evidence>
<gene>
    <name evidence="3" type="primary">sadH</name>
    <name evidence="3" type="ORF">Thiowin_04591</name>
</gene>
<dbReference type="PROSITE" id="PS00061">
    <property type="entry name" value="ADH_SHORT"/>
    <property type="match status" value="1"/>
</dbReference>
<evidence type="ECO:0000256" key="1">
    <source>
        <dbReference type="ARBA" id="ARBA00006484"/>
    </source>
</evidence>
<dbReference type="GO" id="GO:0016491">
    <property type="term" value="F:oxidoreductase activity"/>
    <property type="evidence" value="ECO:0007669"/>
    <property type="project" value="UniProtKB-KW"/>
</dbReference>
<evidence type="ECO:0000313" key="3">
    <source>
        <dbReference type="EMBL" id="WPL19462.1"/>
    </source>
</evidence>
<dbReference type="SUPFAM" id="SSF51735">
    <property type="entry name" value="NAD(P)-binding Rossmann-fold domains"/>
    <property type="match status" value="1"/>
</dbReference>
<proteinExistence type="inferred from homology"/>
<sequence length="284" mass="30322">MGEIKPGWVLITGCSSGIGRVCALGLAERGYQVVASARRAEDVAVLKQAGLSAVRIDLADAHSIASGLDAALQVTNGRLDALFNNGAFGLPGAVEDLTPEALRAQFETNFFGWHDLTRRVIPVMRAQGRGRIIYNSSVLGLVALPYRGAYVASKFALEGLADTLRLELTGSGIQVILIEPGPIESRFRENARAAFQRYVDPAGSPHADAYRCMAERLEQEGAVQPFTLPAEAVLKKLILALESPKPSARYAVTLPTHLLGGLRRLLPSSALDALLLKVSRGGRG</sequence>
<dbReference type="CDD" id="cd05374">
    <property type="entry name" value="17beta-HSD-like_SDR_c"/>
    <property type="match status" value="1"/>
</dbReference>
<dbReference type="InterPro" id="IPR036291">
    <property type="entry name" value="NAD(P)-bd_dom_sf"/>
</dbReference>